<feature type="domain" description="7,8-dihydro-6-hydroxymethylpterin-pyrophosphokinase" evidence="9">
    <location>
        <begin position="91"/>
        <end position="102"/>
    </location>
</feature>
<comment type="caution">
    <text evidence="10">The sequence shown here is derived from an EMBL/GenBank/DDBJ whole genome shotgun (WGS) entry which is preliminary data.</text>
</comment>
<keyword evidence="5" id="KW-0547">Nucleotide-binding</keyword>
<dbReference type="EMBL" id="MLQQ01000007">
    <property type="protein sequence ID" value="OIJ14438.1"/>
    <property type="molecule type" value="Genomic_DNA"/>
</dbReference>
<comment type="catalytic activity">
    <reaction evidence="1">
        <text>6-hydroxymethyl-7,8-dihydropterin + ATP = (7,8-dihydropterin-6-yl)methyl diphosphate + AMP + H(+)</text>
        <dbReference type="Rhea" id="RHEA:11412"/>
        <dbReference type="ChEBI" id="CHEBI:15378"/>
        <dbReference type="ChEBI" id="CHEBI:30616"/>
        <dbReference type="ChEBI" id="CHEBI:44841"/>
        <dbReference type="ChEBI" id="CHEBI:72950"/>
        <dbReference type="ChEBI" id="CHEBI:456215"/>
        <dbReference type="EC" id="2.7.6.3"/>
    </reaction>
</comment>
<dbReference type="PANTHER" id="PTHR43071">
    <property type="entry name" value="2-AMINO-4-HYDROXY-6-HYDROXYMETHYLDIHYDROPTERIDINE PYROPHOSPHOKINASE"/>
    <property type="match status" value="1"/>
</dbReference>
<keyword evidence="6 10" id="KW-0418">Kinase</keyword>
<evidence type="ECO:0000256" key="1">
    <source>
        <dbReference type="ARBA" id="ARBA00000198"/>
    </source>
</evidence>
<evidence type="ECO:0000256" key="3">
    <source>
        <dbReference type="ARBA" id="ARBA00013253"/>
    </source>
</evidence>
<evidence type="ECO:0000256" key="2">
    <source>
        <dbReference type="ARBA" id="ARBA00005051"/>
    </source>
</evidence>
<keyword evidence="7" id="KW-0067">ATP-binding</keyword>
<dbReference type="GO" id="GO:0016301">
    <property type="term" value="F:kinase activity"/>
    <property type="evidence" value="ECO:0007669"/>
    <property type="project" value="UniProtKB-KW"/>
</dbReference>
<dbReference type="InterPro" id="IPR000550">
    <property type="entry name" value="Hppk"/>
</dbReference>
<name>A0A1S2LPK3_9BACI</name>
<evidence type="ECO:0000256" key="4">
    <source>
        <dbReference type="ARBA" id="ARBA00022679"/>
    </source>
</evidence>
<dbReference type="AlphaFoldDB" id="A0A1S2LPK3"/>
<gene>
    <name evidence="10" type="ORF">BKP35_06705</name>
</gene>
<evidence type="ECO:0000313" key="10">
    <source>
        <dbReference type="EMBL" id="OIJ14438.1"/>
    </source>
</evidence>
<comment type="pathway">
    <text evidence="2">Cofactor biosynthesis; tetrahydrofolate biosynthesis; 2-amino-4-hydroxy-6-hydroxymethyl-7,8-dihydropteridine diphosphate from 7,8-dihydroneopterin triphosphate: step 4/4.</text>
</comment>
<evidence type="ECO:0000313" key="11">
    <source>
        <dbReference type="Proteomes" id="UP000180098"/>
    </source>
</evidence>
<dbReference type="GO" id="GO:0046654">
    <property type="term" value="P:tetrahydrofolate biosynthetic process"/>
    <property type="evidence" value="ECO:0007669"/>
    <property type="project" value="UniProtKB-UniPathway"/>
</dbReference>
<evidence type="ECO:0000259" key="9">
    <source>
        <dbReference type="PROSITE" id="PS00794"/>
    </source>
</evidence>
<evidence type="ECO:0000256" key="6">
    <source>
        <dbReference type="ARBA" id="ARBA00022777"/>
    </source>
</evidence>
<sequence length="171" mass="19833">MDKLNTAYIALGSNIGDRASFLKFGLKSLEDDIKISIISYSSIYETSPVGYVDQADFLNMVVEIKTSYDPLQLLDCTQEIQKEAGRNTNVRWGPRTLDLDILLYNKENIEMEHLIIPHPRMHERSFVIVPLKEINPSLYFPAMEKSIEQVYEELSDKEGVRIWKRRFGEDE</sequence>
<keyword evidence="11" id="KW-1185">Reference proteome</keyword>
<dbReference type="InterPro" id="IPR035907">
    <property type="entry name" value="Hppk_sf"/>
</dbReference>
<keyword evidence="8" id="KW-0289">Folate biosynthesis</keyword>
<dbReference type="SUPFAM" id="SSF55083">
    <property type="entry name" value="6-hydroxymethyl-7,8-dihydropterin pyrophosphokinase, HPPK"/>
    <property type="match status" value="1"/>
</dbReference>
<proteinExistence type="predicted"/>
<dbReference type="UniPathway" id="UPA00077">
    <property type="reaction ID" value="UER00155"/>
</dbReference>
<dbReference type="CDD" id="cd00483">
    <property type="entry name" value="HPPK"/>
    <property type="match status" value="1"/>
</dbReference>
<dbReference type="GO" id="GO:0003848">
    <property type="term" value="F:2-amino-4-hydroxy-6-hydroxymethyldihydropteridine diphosphokinase activity"/>
    <property type="evidence" value="ECO:0007669"/>
    <property type="project" value="UniProtKB-EC"/>
</dbReference>
<evidence type="ECO:0000256" key="5">
    <source>
        <dbReference type="ARBA" id="ARBA00022741"/>
    </source>
</evidence>
<keyword evidence="4" id="KW-0808">Transferase</keyword>
<evidence type="ECO:0000256" key="7">
    <source>
        <dbReference type="ARBA" id="ARBA00022840"/>
    </source>
</evidence>
<dbReference type="PROSITE" id="PS00794">
    <property type="entry name" value="HPPK"/>
    <property type="match status" value="1"/>
</dbReference>
<dbReference type="GO" id="GO:0005524">
    <property type="term" value="F:ATP binding"/>
    <property type="evidence" value="ECO:0007669"/>
    <property type="project" value="UniProtKB-KW"/>
</dbReference>
<protein>
    <recommendedName>
        <fullName evidence="3">2-amino-4-hydroxy-6-hydroxymethyldihydropteridine diphosphokinase</fullName>
        <ecNumber evidence="3">2.7.6.3</ecNumber>
    </recommendedName>
</protein>
<accession>A0A1S2LPK3</accession>
<reference evidence="10 11" key="1">
    <citation type="submission" date="2016-10" db="EMBL/GenBank/DDBJ databases">
        <title>Draft genome sequences of four alkaliphilic bacteria belonging to the Anaerobacillus genus.</title>
        <authorList>
            <person name="Bassil N.M."/>
            <person name="Lloyd J.R."/>
        </authorList>
    </citation>
    <scope>NUCLEOTIDE SEQUENCE [LARGE SCALE GENOMIC DNA]</scope>
    <source>
        <strain evidence="10 11">DSM 15340</strain>
    </source>
</reference>
<evidence type="ECO:0000256" key="8">
    <source>
        <dbReference type="ARBA" id="ARBA00022909"/>
    </source>
</evidence>
<dbReference type="OrthoDB" id="9808041at2"/>
<dbReference type="PANTHER" id="PTHR43071:SF1">
    <property type="entry name" value="2-AMINO-4-HYDROXY-6-HYDROXYMETHYLDIHYDROPTERIDINE PYROPHOSPHOKINASE"/>
    <property type="match status" value="1"/>
</dbReference>
<dbReference type="GO" id="GO:0046656">
    <property type="term" value="P:folic acid biosynthetic process"/>
    <property type="evidence" value="ECO:0007669"/>
    <property type="project" value="UniProtKB-KW"/>
</dbReference>
<dbReference type="NCBIfam" id="TIGR01498">
    <property type="entry name" value="folK"/>
    <property type="match status" value="1"/>
</dbReference>
<dbReference type="Gene3D" id="3.30.70.560">
    <property type="entry name" value="7,8-Dihydro-6-hydroxymethylpterin-pyrophosphokinase HPPK"/>
    <property type="match status" value="1"/>
</dbReference>
<dbReference type="RefSeq" id="WP_071312606.1">
    <property type="nucleotide sequence ID" value="NZ_MLQQ01000007.1"/>
</dbReference>
<dbReference type="Pfam" id="PF01288">
    <property type="entry name" value="HPPK"/>
    <property type="match status" value="1"/>
</dbReference>
<organism evidence="10 11">
    <name type="scientific">Anaerobacillus arseniciselenatis</name>
    <dbReference type="NCBI Taxonomy" id="85682"/>
    <lineage>
        <taxon>Bacteria</taxon>
        <taxon>Bacillati</taxon>
        <taxon>Bacillota</taxon>
        <taxon>Bacilli</taxon>
        <taxon>Bacillales</taxon>
        <taxon>Bacillaceae</taxon>
        <taxon>Anaerobacillus</taxon>
    </lineage>
</organism>
<dbReference type="Proteomes" id="UP000180098">
    <property type="component" value="Unassembled WGS sequence"/>
</dbReference>
<dbReference type="EC" id="2.7.6.3" evidence="3"/>